<dbReference type="SUPFAM" id="SSF51735">
    <property type="entry name" value="NAD(P)-binding Rossmann-fold domains"/>
    <property type="match status" value="1"/>
</dbReference>
<dbReference type="PANTHER" id="PTHR44196:SF1">
    <property type="entry name" value="DEHYDROGENASE_REDUCTASE SDR FAMILY MEMBER 7B"/>
    <property type="match status" value="1"/>
</dbReference>
<dbReference type="InterPro" id="IPR020904">
    <property type="entry name" value="Sc_DH/Rdtase_CS"/>
</dbReference>
<dbReference type="PRINTS" id="PR00080">
    <property type="entry name" value="SDRFAMILY"/>
</dbReference>
<dbReference type="KEGG" id="led:BBK82_14950"/>
<dbReference type="GO" id="GO:0016491">
    <property type="term" value="F:oxidoreductase activity"/>
    <property type="evidence" value="ECO:0007669"/>
    <property type="project" value="UniProtKB-KW"/>
</dbReference>
<evidence type="ECO:0000313" key="4">
    <source>
        <dbReference type="EMBL" id="ANZ37171.1"/>
    </source>
</evidence>
<keyword evidence="2" id="KW-0560">Oxidoreductase</keyword>
<dbReference type="InterPro" id="IPR036291">
    <property type="entry name" value="NAD(P)-bd_dom_sf"/>
</dbReference>
<dbReference type="PROSITE" id="PS00061">
    <property type="entry name" value="ADH_SHORT"/>
    <property type="match status" value="1"/>
</dbReference>
<dbReference type="STRING" id="1586287.BBK82_14950"/>
<name>A0A1B2HHI8_9PSEU</name>
<evidence type="ECO:0000256" key="3">
    <source>
        <dbReference type="RuleBase" id="RU000363"/>
    </source>
</evidence>
<gene>
    <name evidence="4" type="ORF">BBK82_14950</name>
</gene>
<reference evidence="4 5" key="1">
    <citation type="submission" date="2016-07" db="EMBL/GenBank/DDBJ databases">
        <title>Complete genome sequence of the Lentzea guizhouensis DHS C013.</title>
        <authorList>
            <person name="Cao C."/>
        </authorList>
    </citation>
    <scope>NUCLEOTIDE SEQUENCE [LARGE SCALE GENOMIC DNA]</scope>
    <source>
        <strain evidence="4 5">DHS C013</strain>
    </source>
</reference>
<dbReference type="Proteomes" id="UP000093053">
    <property type="component" value="Chromosome"/>
</dbReference>
<dbReference type="GO" id="GO:0016020">
    <property type="term" value="C:membrane"/>
    <property type="evidence" value="ECO:0007669"/>
    <property type="project" value="TreeGrafter"/>
</dbReference>
<keyword evidence="5" id="KW-1185">Reference proteome</keyword>
<dbReference type="InterPro" id="IPR002347">
    <property type="entry name" value="SDR_fam"/>
</dbReference>
<accession>A0A1B2HHI8</accession>
<dbReference type="PRINTS" id="PR00081">
    <property type="entry name" value="GDHRDH"/>
</dbReference>
<dbReference type="EMBL" id="CP016793">
    <property type="protein sequence ID" value="ANZ37171.1"/>
    <property type="molecule type" value="Genomic_DNA"/>
</dbReference>
<evidence type="ECO:0000313" key="5">
    <source>
        <dbReference type="Proteomes" id="UP000093053"/>
    </source>
</evidence>
<evidence type="ECO:0000256" key="1">
    <source>
        <dbReference type="ARBA" id="ARBA00006484"/>
    </source>
</evidence>
<dbReference type="PANTHER" id="PTHR44196">
    <property type="entry name" value="DEHYDROGENASE/REDUCTASE SDR FAMILY MEMBER 7B"/>
    <property type="match status" value="1"/>
</dbReference>
<sequence>MTDRPVALVTGASSGIGSAIARSLAPTHDLLLGGRDETSLSVLAAELPGAQAWPFDLTNTASADLGALSRLDVLVHSAGVAHLGPLAEATDADWRTTFEVNVFAVASLTQLLLPQLRAARGQVVLINSGAGLRANPGWGVYAASKFALRAYADALRADEPSLRVTSVFPGRTDTPMQHEVRRQEGGSYDATQYLDPASVGRAVASAVLATPDAHITELVVRPQPR</sequence>
<dbReference type="OrthoDB" id="158573at2"/>
<dbReference type="Gene3D" id="3.40.50.720">
    <property type="entry name" value="NAD(P)-binding Rossmann-like Domain"/>
    <property type="match status" value="1"/>
</dbReference>
<evidence type="ECO:0000256" key="2">
    <source>
        <dbReference type="ARBA" id="ARBA00023002"/>
    </source>
</evidence>
<dbReference type="AlphaFoldDB" id="A0A1B2HHI8"/>
<dbReference type="NCBIfam" id="NF006073">
    <property type="entry name" value="PRK08219.1"/>
    <property type="match status" value="1"/>
</dbReference>
<organism evidence="4 5">
    <name type="scientific">Lentzea guizhouensis</name>
    <dbReference type="NCBI Taxonomy" id="1586287"/>
    <lineage>
        <taxon>Bacteria</taxon>
        <taxon>Bacillati</taxon>
        <taxon>Actinomycetota</taxon>
        <taxon>Actinomycetes</taxon>
        <taxon>Pseudonocardiales</taxon>
        <taxon>Pseudonocardiaceae</taxon>
        <taxon>Lentzea</taxon>
    </lineage>
</organism>
<proteinExistence type="inferred from homology"/>
<protein>
    <submittedName>
        <fullName evidence="4">Short chain dehydrogenase</fullName>
    </submittedName>
</protein>
<dbReference type="RefSeq" id="WP_065915565.1">
    <property type="nucleotide sequence ID" value="NZ_CP016793.1"/>
</dbReference>
<dbReference type="Pfam" id="PF00106">
    <property type="entry name" value="adh_short"/>
    <property type="match status" value="1"/>
</dbReference>
<comment type="similarity">
    <text evidence="1 3">Belongs to the short-chain dehydrogenases/reductases (SDR) family.</text>
</comment>